<evidence type="ECO:0000313" key="2">
    <source>
        <dbReference type="Proteomes" id="UP001152320"/>
    </source>
</evidence>
<gene>
    <name evidence="1" type="ORF">HOLleu_27454</name>
</gene>
<organism evidence="1 2">
    <name type="scientific">Holothuria leucospilota</name>
    <name type="common">Black long sea cucumber</name>
    <name type="synonym">Mertensiothuria leucospilota</name>
    <dbReference type="NCBI Taxonomy" id="206669"/>
    <lineage>
        <taxon>Eukaryota</taxon>
        <taxon>Metazoa</taxon>
        <taxon>Echinodermata</taxon>
        <taxon>Eleutherozoa</taxon>
        <taxon>Echinozoa</taxon>
        <taxon>Holothuroidea</taxon>
        <taxon>Aspidochirotacea</taxon>
        <taxon>Aspidochirotida</taxon>
        <taxon>Holothuriidae</taxon>
        <taxon>Holothuria</taxon>
    </lineage>
</organism>
<reference evidence="1" key="1">
    <citation type="submission" date="2021-10" db="EMBL/GenBank/DDBJ databases">
        <title>Tropical sea cucumber genome reveals ecological adaptation and Cuvierian tubules defense mechanism.</title>
        <authorList>
            <person name="Chen T."/>
        </authorList>
    </citation>
    <scope>NUCLEOTIDE SEQUENCE</scope>
    <source>
        <strain evidence="1">Nanhai2018</strain>
        <tissue evidence="1">Muscle</tissue>
    </source>
</reference>
<comment type="caution">
    <text evidence="1">The sequence shown here is derived from an EMBL/GenBank/DDBJ whole genome shotgun (WGS) entry which is preliminary data.</text>
</comment>
<dbReference type="EMBL" id="JAIZAY010000013">
    <property type="protein sequence ID" value="KAJ8030909.1"/>
    <property type="molecule type" value="Genomic_DNA"/>
</dbReference>
<protein>
    <submittedName>
        <fullName evidence="1">Uncharacterized protein</fullName>
    </submittedName>
</protein>
<name>A0A9Q1BQP1_HOLLE</name>
<dbReference type="AlphaFoldDB" id="A0A9Q1BQP1"/>
<keyword evidence="2" id="KW-1185">Reference proteome</keyword>
<dbReference type="Proteomes" id="UP001152320">
    <property type="component" value="Chromosome 13"/>
</dbReference>
<proteinExistence type="predicted"/>
<evidence type="ECO:0000313" key="1">
    <source>
        <dbReference type="EMBL" id="KAJ8030909.1"/>
    </source>
</evidence>
<sequence length="100" mass="11375">MLLSYFLVACQSAFPLVLFHSCLPVCLFVRLSACLSIRQSESCVCLHFDSFCRILLFCCCFFAKQIVNVLQRCAYRGIKVMLAFRSSFCLSMFVCLLACL</sequence>
<accession>A0A9Q1BQP1</accession>